<feature type="chain" id="PRO_5021727733" description="Nickel uptake substrate-specific transmembrane region" evidence="1">
    <location>
        <begin position="20"/>
        <end position="140"/>
    </location>
</feature>
<accession>A0A517QEH7</accession>
<dbReference type="SUPFAM" id="SSF49464">
    <property type="entry name" value="Carboxypeptidase regulatory domain-like"/>
    <property type="match status" value="1"/>
</dbReference>
<reference evidence="2 3" key="1">
    <citation type="submission" date="2019-03" db="EMBL/GenBank/DDBJ databases">
        <title>Deep-cultivation of Planctomycetes and their phenomic and genomic characterization uncovers novel biology.</title>
        <authorList>
            <person name="Wiegand S."/>
            <person name="Jogler M."/>
            <person name="Boedeker C."/>
            <person name="Pinto D."/>
            <person name="Vollmers J."/>
            <person name="Rivas-Marin E."/>
            <person name="Kohn T."/>
            <person name="Peeters S.H."/>
            <person name="Heuer A."/>
            <person name="Rast P."/>
            <person name="Oberbeckmann S."/>
            <person name="Bunk B."/>
            <person name="Jeske O."/>
            <person name="Meyerdierks A."/>
            <person name="Storesund J.E."/>
            <person name="Kallscheuer N."/>
            <person name="Luecker S."/>
            <person name="Lage O.M."/>
            <person name="Pohl T."/>
            <person name="Merkel B.J."/>
            <person name="Hornburger P."/>
            <person name="Mueller R.-W."/>
            <person name="Bruemmer F."/>
            <person name="Labrenz M."/>
            <person name="Spormann A.M."/>
            <person name="Op den Camp H."/>
            <person name="Overmann J."/>
            <person name="Amann R."/>
            <person name="Jetten M.S.M."/>
            <person name="Mascher T."/>
            <person name="Medema M.H."/>
            <person name="Devos D.P."/>
            <person name="Kaster A.-K."/>
            <person name="Ovreas L."/>
            <person name="Rohde M."/>
            <person name="Galperin M.Y."/>
            <person name="Jogler C."/>
        </authorList>
    </citation>
    <scope>NUCLEOTIDE SEQUENCE [LARGE SCALE GENOMIC DNA]</scope>
    <source>
        <strain evidence="2 3">Enr10</strain>
    </source>
</reference>
<evidence type="ECO:0000313" key="2">
    <source>
        <dbReference type="EMBL" id="QDT30049.1"/>
    </source>
</evidence>
<dbReference type="EMBL" id="CP037421">
    <property type="protein sequence ID" value="QDT30049.1"/>
    <property type="molecule type" value="Genomic_DNA"/>
</dbReference>
<keyword evidence="1" id="KW-0732">Signal</keyword>
<name>A0A517QEH7_9PLAN</name>
<evidence type="ECO:0000256" key="1">
    <source>
        <dbReference type="SAM" id="SignalP"/>
    </source>
</evidence>
<keyword evidence="3" id="KW-1185">Reference proteome</keyword>
<sequence precursor="true">MIKSVYASVILCSGLLLLAGCGSGVDRPSTVQVEGTVTFDNQPLEGASISFIPQDGRPASGFTDAGGHFVLKTFEPGDGAIPGEHTVIVTKVAADSNSGDDIYAKQKSVIPEKYGDLKNSGLTATVKTDGENKFSFELKK</sequence>
<evidence type="ECO:0008006" key="4">
    <source>
        <dbReference type="Google" id="ProtNLM"/>
    </source>
</evidence>
<dbReference type="Proteomes" id="UP000315647">
    <property type="component" value="Chromosome"/>
</dbReference>
<protein>
    <recommendedName>
        <fullName evidence="4">Nickel uptake substrate-specific transmembrane region</fullName>
    </recommendedName>
</protein>
<evidence type="ECO:0000313" key="3">
    <source>
        <dbReference type="Proteomes" id="UP000315647"/>
    </source>
</evidence>
<dbReference type="InterPro" id="IPR008969">
    <property type="entry name" value="CarboxyPept-like_regulatory"/>
</dbReference>
<dbReference type="RefSeq" id="WP_145451949.1">
    <property type="nucleotide sequence ID" value="NZ_CP037421.1"/>
</dbReference>
<gene>
    <name evidence="2" type="ORF">Enr10x_54090</name>
</gene>
<dbReference type="AlphaFoldDB" id="A0A517QEH7"/>
<organism evidence="2 3">
    <name type="scientific">Gimesia panareensis</name>
    <dbReference type="NCBI Taxonomy" id="2527978"/>
    <lineage>
        <taxon>Bacteria</taxon>
        <taxon>Pseudomonadati</taxon>
        <taxon>Planctomycetota</taxon>
        <taxon>Planctomycetia</taxon>
        <taxon>Planctomycetales</taxon>
        <taxon>Planctomycetaceae</taxon>
        <taxon>Gimesia</taxon>
    </lineage>
</organism>
<feature type="signal peptide" evidence="1">
    <location>
        <begin position="1"/>
        <end position="19"/>
    </location>
</feature>
<proteinExistence type="predicted"/>
<dbReference type="PROSITE" id="PS51257">
    <property type="entry name" value="PROKAR_LIPOPROTEIN"/>
    <property type="match status" value="1"/>
</dbReference>